<evidence type="ECO:0000313" key="2">
    <source>
        <dbReference type="EMBL" id="MDQ0373170.1"/>
    </source>
</evidence>
<dbReference type="RefSeq" id="WP_307491082.1">
    <property type="nucleotide sequence ID" value="NZ_JAUSVB010000002.1"/>
</dbReference>
<accession>A0ABU0ED19</accession>
<feature type="region of interest" description="Disordered" evidence="1">
    <location>
        <begin position="38"/>
        <end position="61"/>
    </location>
</feature>
<proteinExistence type="predicted"/>
<name>A0ABU0ED19_9CELL</name>
<evidence type="ECO:0000313" key="3">
    <source>
        <dbReference type="Proteomes" id="UP001239626"/>
    </source>
</evidence>
<keyword evidence="3" id="KW-1185">Reference proteome</keyword>
<comment type="caution">
    <text evidence="2">The sequence shown here is derived from an EMBL/GenBank/DDBJ whole genome shotgun (WGS) entry which is preliminary data.</text>
</comment>
<organism evidence="2 3">
    <name type="scientific">Cellulomonas humilata</name>
    <dbReference type="NCBI Taxonomy" id="144055"/>
    <lineage>
        <taxon>Bacteria</taxon>
        <taxon>Bacillati</taxon>
        <taxon>Actinomycetota</taxon>
        <taxon>Actinomycetes</taxon>
        <taxon>Micrococcales</taxon>
        <taxon>Cellulomonadaceae</taxon>
        <taxon>Cellulomonas</taxon>
    </lineage>
</organism>
<dbReference type="EMBL" id="JAUSVB010000002">
    <property type="protein sequence ID" value="MDQ0373170.1"/>
    <property type="molecule type" value="Genomic_DNA"/>
</dbReference>
<protein>
    <recommendedName>
        <fullName evidence="4">SHOCT domain-containing protein</fullName>
    </recommendedName>
</protein>
<gene>
    <name evidence="2" type="ORF">J2X26_001481</name>
</gene>
<evidence type="ECO:0008006" key="4">
    <source>
        <dbReference type="Google" id="ProtNLM"/>
    </source>
</evidence>
<dbReference type="Proteomes" id="UP001239626">
    <property type="component" value="Unassembled WGS sequence"/>
</dbReference>
<reference evidence="2 3" key="1">
    <citation type="submission" date="2023-07" db="EMBL/GenBank/DDBJ databases">
        <title>Sorghum-associated microbial communities from plants grown in Nebraska, USA.</title>
        <authorList>
            <person name="Schachtman D."/>
        </authorList>
    </citation>
    <scope>NUCLEOTIDE SEQUENCE [LARGE SCALE GENOMIC DNA]</scope>
    <source>
        <strain evidence="2 3">BE332</strain>
    </source>
</reference>
<evidence type="ECO:0000256" key="1">
    <source>
        <dbReference type="SAM" id="MobiDB-lite"/>
    </source>
</evidence>
<sequence>MPPASQGPGEDPLIDSAAQLAELADLVARGFVSPEEYELQRRKVIGDAETSPPVRKESHRD</sequence>